<evidence type="ECO:0000313" key="1">
    <source>
        <dbReference type="EMBL" id="MBF8642128.1"/>
    </source>
</evidence>
<dbReference type="RefSeq" id="WP_037030686.1">
    <property type="nucleotide sequence ID" value="NZ_FQYS01000007.1"/>
</dbReference>
<dbReference type="Pfam" id="PF03692">
    <property type="entry name" value="CxxCxxCC"/>
    <property type="match status" value="1"/>
</dbReference>
<protein>
    <submittedName>
        <fullName evidence="1">YkgJ family cysteine cluster protein</fullName>
    </submittedName>
</protein>
<accession>A0ABS0FP48</accession>
<evidence type="ECO:0000313" key="2">
    <source>
        <dbReference type="Proteomes" id="UP000626180"/>
    </source>
</evidence>
<sequence>MPASAPPTKPEPSVTCDTCAAKCCRLEVMLITDTGVPMRFIEEDQWGSMTMARLDDGWCAALDRKTMRCSIYENRPLICREFEMGGDDCLEERNAF</sequence>
<name>A0ABS0FP48_PSELU</name>
<comment type="caution">
    <text evidence="1">The sequence shown here is derived from an EMBL/GenBank/DDBJ whole genome shotgun (WGS) entry which is preliminary data.</text>
</comment>
<organism evidence="1 2">
    <name type="scientific">Pseudomonas luteola</name>
    <dbReference type="NCBI Taxonomy" id="47886"/>
    <lineage>
        <taxon>Bacteria</taxon>
        <taxon>Pseudomonadati</taxon>
        <taxon>Pseudomonadota</taxon>
        <taxon>Gammaproteobacteria</taxon>
        <taxon>Pseudomonadales</taxon>
        <taxon>Pseudomonadaceae</taxon>
        <taxon>Pseudomonas</taxon>
    </lineage>
</organism>
<gene>
    <name evidence="1" type="ORF">IRZ65_15690</name>
</gene>
<keyword evidence="2" id="KW-1185">Reference proteome</keyword>
<reference evidence="1 2" key="1">
    <citation type="submission" date="2020-10" db="EMBL/GenBank/DDBJ databases">
        <title>Genome sequences of Pseudomonas isolates.</title>
        <authorList>
            <person name="Wessels L."/>
            <person name="Reich F."/>
            <person name="Hammerl J."/>
        </authorList>
    </citation>
    <scope>NUCLEOTIDE SEQUENCE [LARGE SCALE GENOMIC DNA]</scope>
    <source>
        <strain evidence="1 2">20-MO00624-0</strain>
    </source>
</reference>
<proteinExistence type="predicted"/>
<dbReference type="EMBL" id="JADMCD010000008">
    <property type="protein sequence ID" value="MBF8642128.1"/>
    <property type="molecule type" value="Genomic_DNA"/>
</dbReference>
<dbReference type="Proteomes" id="UP000626180">
    <property type="component" value="Unassembled WGS sequence"/>
</dbReference>
<dbReference type="InterPro" id="IPR005358">
    <property type="entry name" value="Puta_zinc/iron-chelating_dom"/>
</dbReference>